<name>A0AAW0EMQ2_9TRYP</name>
<sequence>MRALPMGLSLSPELVHTLVSVIGGVSDFCVPTWVVRRVAAVAWIDNLQWTGERQDVDDFLAVFERRARKARVTLNDDETTSALCYTFAGIAFDHPAHTVALGRKAHGHLRSDKDSGTLSVAALERLLGRLWFAARVLAIPIHRYWWLLRAARRLMARWSRGLISLQDPANLSPSALRQLHAWWETAQANAPRRISRSQGQKPRFDVHSDATPDWVGAPSASTGRQNPR</sequence>
<dbReference type="EMBL" id="JAECZO010000042">
    <property type="protein sequence ID" value="KAK7194811.1"/>
    <property type="molecule type" value="Genomic_DNA"/>
</dbReference>
<reference evidence="2 3" key="1">
    <citation type="journal article" date="2021" name="MBio">
        <title>A New Model Trypanosomatid, Novymonas esmeraldas: Genomic Perception of Its 'Candidatus Pandoraea novymonadis' Endosymbiont.</title>
        <authorList>
            <person name="Zakharova A."/>
            <person name="Saura A."/>
            <person name="Butenko A."/>
            <person name="Podesvova L."/>
            <person name="Warmusova S."/>
            <person name="Kostygov A.Y."/>
            <person name="Nenarokova A."/>
            <person name="Lukes J."/>
            <person name="Opperdoes F.R."/>
            <person name="Yurchenko V."/>
        </authorList>
    </citation>
    <scope>NUCLEOTIDE SEQUENCE [LARGE SCALE GENOMIC DNA]</scope>
    <source>
        <strain evidence="2 3">E262AT.01</strain>
    </source>
</reference>
<proteinExistence type="predicted"/>
<evidence type="ECO:0000313" key="3">
    <source>
        <dbReference type="Proteomes" id="UP001430356"/>
    </source>
</evidence>
<dbReference type="Proteomes" id="UP001430356">
    <property type="component" value="Unassembled WGS sequence"/>
</dbReference>
<feature type="region of interest" description="Disordered" evidence="1">
    <location>
        <begin position="190"/>
        <end position="228"/>
    </location>
</feature>
<feature type="compositionally biased region" description="Polar residues" evidence="1">
    <location>
        <begin position="219"/>
        <end position="228"/>
    </location>
</feature>
<evidence type="ECO:0000313" key="2">
    <source>
        <dbReference type="EMBL" id="KAK7194811.1"/>
    </source>
</evidence>
<dbReference type="AlphaFoldDB" id="A0AAW0EMQ2"/>
<comment type="caution">
    <text evidence="2">The sequence shown here is derived from an EMBL/GenBank/DDBJ whole genome shotgun (WGS) entry which is preliminary data.</text>
</comment>
<protein>
    <submittedName>
        <fullName evidence="2">Uncharacterized protein</fullName>
    </submittedName>
</protein>
<gene>
    <name evidence="2" type="ORF">NESM_000401500</name>
</gene>
<organism evidence="2 3">
    <name type="scientific">Novymonas esmeraldas</name>
    <dbReference type="NCBI Taxonomy" id="1808958"/>
    <lineage>
        <taxon>Eukaryota</taxon>
        <taxon>Discoba</taxon>
        <taxon>Euglenozoa</taxon>
        <taxon>Kinetoplastea</taxon>
        <taxon>Metakinetoplastina</taxon>
        <taxon>Trypanosomatida</taxon>
        <taxon>Trypanosomatidae</taxon>
        <taxon>Novymonas</taxon>
    </lineage>
</organism>
<evidence type="ECO:0000256" key="1">
    <source>
        <dbReference type="SAM" id="MobiDB-lite"/>
    </source>
</evidence>
<keyword evidence="3" id="KW-1185">Reference proteome</keyword>
<accession>A0AAW0EMQ2</accession>